<evidence type="ECO:0000256" key="3">
    <source>
        <dbReference type="ARBA" id="ARBA00010763"/>
    </source>
</evidence>
<dbReference type="AlphaFoldDB" id="A0A238J842"/>
<evidence type="ECO:0000256" key="1">
    <source>
        <dbReference type="ARBA" id="ARBA00002901"/>
    </source>
</evidence>
<dbReference type="PANTHER" id="PTHR10192:SF5">
    <property type="entry name" value="GEPHYRIN"/>
    <property type="match status" value="1"/>
</dbReference>
<dbReference type="CDD" id="cd03116">
    <property type="entry name" value="MobB"/>
    <property type="match status" value="1"/>
</dbReference>
<dbReference type="SUPFAM" id="SSF63882">
    <property type="entry name" value="MoeA N-terminal region -like"/>
    <property type="match status" value="1"/>
</dbReference>
<dbReference type="NCBIfam" id="NF045515">
    <property type="entry name" value="Glp_gephyrin"/>
    <property type="match status" value="1"/>
</dbReference>
<evidence type="ECO:0000313" key="9">
    <source>
        <dbReference type="Proteomes" id="UP000225972"/>
    </source>
</evidence>
<dbReference type="Pfam" id="PF00994">
    <property type="entry name" value="MoCF_biosynth"/>
    <property type="match status" value="1"/>
</dbReference>
<reference evidence="9" key="1">
    <citation type="submission" date="2017-05" db="EMBL/GenBank/DDBJ databases">
        <authorList>
            <person name="Rodrigo-Torres L."/>
            <person name="Arahal R. D."/>
            <person name="Lucena T."/>
        </authorList>
    </citation>
    <scope>NUCLEOTIDE SEQUENCE [LARGE SCALE GENOMIC DNA]</scope>
    <source>
        <strain evidence="9">CECT 8649</strain>
    </source>
</reference>
<dbReference type="PROSITE" id="PS01079">
    <property type="entry name" value="MOCF_BIOSYNTHESIS_2"/>
    <property type="match status" value="1"/>
</dbReference>
<dbReference type="InterPro" id="IPR005111">
    <property type="entry name" value="MoeA_C_domain_IV"/>
</dbReference>
<dbReference type="SUPFAM" id="SSF53218">
    <property type="entry name" value="Molybdenum cofactor biosynthesis proteins"/>
    <property type="match status" value="1"/>
</dbReference>
<dbReference type="Gene3D" id="3.40.980.10">
    <property type="entry name" value="MoaB/Mog-like domain"/>
    <property type="match status" value="1"/>
</dbReference>
<dbReference type="Pfam" id="PF03454">
    <property type="entry name" value="MoeA_C"/>
    <property type="match status" value="1"/>
</dbReference>
<evidence type="ECO:0000256" key="6">
    <source>
        <dbReference type="RuleBase" id="RU365090"/>
    </source>
</evidence>
<dbReference type="Gene3D" id="3.40.50.300">
    <property type="entry name" value="P-loop containing nucleotide triphosphate hydrolases"/>
    <property type="match status" value="1"/>
</dbReference>
<dbReference type="Gene3D" id="3.90.105.10">
    <property type="entry name" value="Molybdopterin biosynthesis moea protein, domain 2"/>
    <property type="match status" value="1"/>
</dbReference>
<dbReference type="InterPro" id="IPR027417">
    <property type="entry name" value="P-loop_NTPase"/>
</dbReference>
<dbReference type="SMART" id="SM00852">
    <property type="entry name" value="MoCF_biosynth"/>
    <property type="match status" value="1"/>
</dbReference>
<dbReference type="SUPFAM" id="SSF52540">
    <property type="entry name" value="P-loop containing nucleoside triphosphate hydrolases"/>
    <property type="match status" value="1"/>
</dbReference>
<dbReference type="CDD" id="cd00887">
    <property type="entry name" value="MoeA"/>
    <property type="match status" value="1"/>
</dbReference>
<keyword evidence="6 8" id="KW-0808">Transferase</keyword>
<accession>A0A238J842</accession>
<dbReference type="Proteomes" id="UP000225972">
    <property type="component" value="Unassembled WGS sequence"/>
</dbReference>
<dbReference type="NCBIfam" id="TIGR00177">
    <property type="entry name" value="molyb_syn"/>
    <property type="match status" value="1"/>
</dbReference>
<keyword evidence="9" id="KW-1185">Reference proteome</keyword>
<sequence length="589" mass="62449">MNVFGVTGWKNAGKTGLMERLVAEITARGFTVSTVKHAHHAFDVDQKGRDSYRHRAAGAHEVMLASGKRVAQMTELRETPEPKLAELLARLSPVDLVLIEGYKREAHPKIEAFRQEAGHALIAPGDPSIRAVAADVSLDLDRPVFDLDDTVAIADFILREVGLLATHAPEATGLRPPPLKNDCFALPPGVNWTPVDEALAELKERLRVVVGQEEVPLADAAGRVLAEDLVAKRSNPPLPNTAVDGYGFSGGVPEGEAQFPLIDGRAAAGIPYQGRVPEGAAIRVLTGAALPDGVDTVVLEEDCAIGADQIAFHGPIKQGANTRKAGEDVAEGEVALPKGRVLTPADLALASAIGFGVLNVFQPLRVGVLSTGDELVEPGESAGPGQIFDANRPMLLSAIARFGYEAVDLGRVKDDRDGLRAQLDAAAERVDVILTSGGASAGDEDHVSALLRESGALAEWRIALKPGRPLALGVWNGVPVFGLPGNPVAAFVCTLIFARPSLSKMAGSGWVEPLGFDLPAAFSKRKKPGRREFLRARMRNGRAEVFKSEGSGRVSGLSWAEGLVELGDEGHEIVEGDLVRFYPYGSFGL</sequence>
<name>A0A238J842_9RHOB</name>
<evidence type="ECO:0000256" key="5">
    <source>
        <dbReference type="ARBA" id="ARBA00047317"/>
    </source>
</evidence>
<dbReference type="UniPathway" id="UPA00344"/>
<dbReference type="PANTHER" id="PTHR10192">
    <property type="entry name" value="MOLYBDOPTERIN BIOSYNTHESIS PROTEIN"/>
    <property type="match status" value="1"/>
</dbReference>
<evidence type="ECO:0000256" key="2">
    <source>
        <dbReference type="ARBA" id="ARBA00005046"/>
    </source>
</evidence>
<dbReference type="InterPro" id="IPR008284">
    <property type="entry name" value="MoCF_biosynth_CS"/>
</dbReference>
<comment type="catalytic activity">
    <reaction evidence="5">
        <text>adenylyl-molybdopterin + molybdate = Mo-molybdopterin + AMP + H(+)</text>
        <dbReference type="Rhea" id="RHEA:35047"/>
        <dbReference type="ChEBI" id="CHEBI:15378"/>
        <dbReference type="ChEBI" id="CHEBI:36264"/>
        <dbReference type="ChEBI" id="CHEBI:62727"/>
        <dbReference type="ChEBI" id="CHEBI:71302"/>
        <dbReference type="ChEBI" id="CHEBI:456215"/>
        <dbReference type="EC" id="2.10.1.1"/>
    </reaction>
</comment>
<protein>
    <recommendedName>
        <fullName evidence="6">Molybdopterin molybdenumtransferase</fullName>
        <ecNumber evidence="6">2.10.1.1</ecNumber>
    </recommendedName>
</protein>
<evidence type="ECO:0000313" key="8">
    <source>
        <dbReference type="EMBL" id="SMX26337.1"/>
    </source>
</evidence>
<dbReference type="InterPro" id="IPR004435">
    <property type="entry name" value="MobB_dom"/>
</dbReference>
<dbReference type="GO" id="GO:0006777">
    <property type="term" value="P:Mo-molybdopterin cofactor biosynthetic process"/>
    <property type="evidence" value="ECO:0007669"/>
    <property type="project" value="UniProtKB-UniRule"/>
</dbReference>
<dbReference type="OrthoDB" id="9804758at2"/>
<dbReference type="InterPro" id="IPR038987">
    <property type="entry name" value="MoeA-like"/>
</dbReference>
<dbReference type="InterPro" id="IPR036425">
    <property type="entry name" value="MoaB/Mog-like_dom_sf"/>
</dbReference>
<dbReference type="SUPFAM" id="SSF63867">
    <property type="entry name" value="MoeA C-terminal domain-like"/>
    <property type="match status" value="1"/>
</dbReference>
<dbReference type="GO" id="GO:0005525">
    <property type="term" value="F:GTP binding"/>
    <property type="evidence" value="ECO:0007669"/>
    <property type="project" value="InterPro"/>
</dbReference>
<dbReference type="GO" id="GO:0061599">
    <property type="term" value="F:molybdopterin molybdotransferase activity"/>
    <property type="evidence" value="ECO:0007669"/>
    <property type="project" value="UniProtKB-UniRule"/>
</dbReference>
<dbReference type="GO" id="GO:0046872">
    <property type="term" value="F:metal ion binding"/>
    <property type="evidence" value="ECO:0007669"/>
    <property type="project" value="UniProtKB-UniRule"/>
</dbReference>
<dbReference type="InterPro" id="IPR001453">
    <property type="entry name" value="MoaB/Mog_dom"/>
</dbReference>
<dbReference type="EMBL" id="FXXP01000001">
    <property type="protein sequence ID" value="SMX26337.1"/>
    <property type="molecule type" value="Genomic_DNA"/>
</dbReference>
<comment type="similarity">
    <text evidence="3 6">Belongs to the MoeA family.</text>
</comment>
<dbReference type="Gene3D" id="2.170.190.11">
    <property type="entry name" value="Molybdopterin biosynthesis moea protein, domain 3"/>
    <property type="match status" value="1"/>
</dbReference>
<evidence type="ECO:0000256" key="4">
    <source>
        <dbReference type="ARBA" id="ARBA00023150"/>
    </source>
</evidence>
<dbReference type="InterPro" id="IPR036688">
    <property type="entry name" value="MoeA_C_domain_IV_sf"/>
</dbReference>
<gene>
    <name evidence="8" type="primary">moeA_1</name>
    <name evidence="8" type="ORF">TRP8649_00411</name>
</gene>
<comment type="pathway">
    <text evidence="2 6">Cofactor biosynthesis; molybdopterin biosynthesis.</text>
</comment>
<keyword evidence="6" id="KW-0460">Magnesium</keyword>
<evidence type="ECO:0000259" key="7">
    <source>
        <dbReference type="SMART" id="SM00852"/>
    </source>
</evidence>
<keyword evidence="6" id="KW-0479">Metal-binding</keyword>
<feature type="domain" description="MoaB/Mog" evidence="7">
    <location>
        <begin position="367"/>
        <end position="504"/>
    </location>
</feature>
<comment type="cofactor">
    <cofactor evidence="6">
        <name>Mg(2+)</name>
        <dbReference type="ChEBI" id="CHEBI:18420"/>
    </cofactor>
</comment>
<dbReference type="GO" id="GO:0005829">
    <property type="term" value="C:cytosol"/>
    <property type="evidence" value="ECO:0007669"/>
    <property type="project" value="TreeGrafter"/>
</dbReference>
<dbReference type="FunFam" id="3.40.980.10:FF:000001">
    <property type="entry name" value="Molybdopterin molybdenumtransferase"/>
    <property type="match status" value="1"/>
</dbReference>
<dbReference type="InterPro" id="IPR005110">
    <property type="entry name" value="MoeA_linker/N"/>
</dbReference>
<proteinExistence type="inferred from homology"/>
<dbReference type="Pfam" id="PF03205">
    <property type="entry name" value="MobB"/>
    <property type="match status" value="1"/>
</dbReference>
<keyword evidence="4 6" id="KW-0501">Molybdenum cofactor biosynthesis</keyword>
<dbReference type="InterPro" id="IPR036135">
    <property type="entry name" value="MoeA_linker/N_sf"/>
</dbReference>
<dbReference type="NCBIfam" id="NF011060">
    <property type="entry name" value="PRK14491.1"/>
    <property type="match status" value="1"/>
</dbReference>
<dbReference type="Gene3D" id="2.40.340.10">
    <property type="entry name" value="MoeA, C-terminal, domain IV"/>
    <property type="match status" value="1"/>
</dbReference>
<keyword evidence="6" id="KW-0500">Molybdenum</keyword>
<organism evidence="8 9">
    <name type="scientific">Pelagimonas phthalicica</name>
    <dbReference type="NCBI Taxonomy" id="1037362"/>
    <lineage>
        <taxon>Bacteria</taxon>
        <taxon>Pseudomonadati</taxon>
        <taxon>Pseudomonadota</taxon>
        <taxon>Alphaproteobacteria</taxon>
        <taxon>Rhodobacterales</taxon>
        <taxon>Roseobacteraceae</taxon>
        <taxon>Pelagimonas</taxon>
    </lineage>
</organism>
<dbReference type="Pfam" id="PF03453">
    <property type="entry name" value="MoeA_N"/>
    <property type="match status" value="1"/>
</dbReference>
<dbReference type="RefSeq" id="WP_099242111.1">
    <property type="nucleotide sequence ID" value="NZ_FXXP01000001.1"/>
</dbReference>
<dbReference type="NCBIfam" id="TIGR00176">
    <property type="entry name" value="mobB"/>
    <property type="match status" value="1"/>
</dbReference>
<comment type="function">
    <text evidence="1 6">Catalyzes the insertion of molybdate into adenylated molybdopterin with the concomitant release of AMP.</text>
</comment>
<dbReference type="EC" id="2.10.1.1" evidence="6"/>